<dbReference type="InterPro" id="IPR037284">
    <property type="entry name" value="SUF_FeS_clus_asmbl_SufBD_sf"/>
</dbReference>
<reference evidence="2 3" key="1">
    <citation type="journal article" date="2010" name="Stand. Genomic Sci.">
        <title>Complete genome sequence of Aminobacterium colombiense type strain (ALA-1).</title>
        <authorList>
            <person name="Chertkov O."/>
            <person name="Sikorski J."/>
            <person name="Brambilla E."/>
            <person name="Lapidus A."/>
            <person name="Copeland A."/>
            <person name="Glavina Del Rio T."/>
            <person name="Nolan M."/>
            <person name="Lucas S."/>
            <person name="Tice H."/>
            <person name="Cheng J.F."/>
            <person name="Han C."/>
            <person name="Detter J.C."/>
            <person name="Bruce D."/>
            <person name="Tapia R."/>
            <person name="Goodwin L."/>
            <person name="Pitluck S."/>
            <person name="Liolios K."/>
            <person name="Ivanova N."/>
            <person name="Mavromatis K."/>
            <person name="Ovchinnikova G."/>
            <person name="Pati A."/>
            <person name="Chen A."/>
            <person name="Palaniappan K."/>
            <person name="Land M."/>
            <person name="Hauser L."/>
            <person name="Chang Y.J."/>
            <person name="Jeffries C.D."/>
            <person name="Spring S."/>
            <person name="Rohde M."/>
            <person name="Goker M."/>
            <person name="Bristow J."/>
            <person name="Eisen J.A."/>
            <person name="Markowitz V."/>
            <person name="Hugenholtz P."/>
            <person name="Kyrpides N.C."/>
            <person name="Klenk H.P."/>
        </authorList>
    </citation>
    <scope>NUCLEOTIDE SEQUENCE [LARGE SCALE GENOMIC DNA]</scope>
    <source>
        <strain evidence="3">DSM 12261 / ALA-1</strain>
    </source>
</reference>
<dbReference type="GO" id="GO:0016226">
    <property type="term" value="P:iron-sulfur cluster assembly"/>
    <property type="evidence" value="ECO:0007669"/>
    <property type="project" value="InterPro"/>
</dbReference>
<gene>
    <name evidence="2" type="ordered locus">Amico_1364</name>
</gene>
<dbReference type="eggNOG" id="COG0719">
    <property type="taxonomic scope" value="Bacteria"/>
</dbReference>
<sequence>MPKISKEFQEILTIAASVPGYNYFNHRKGAYALIGANKVVDYHEVEGVHIEAYETEDGVRAVIEVEEGTRLTDPVHLCFGDVRKEGRQIIDSHITVGRGAHVEFLAHCVFPHAEKFLHAMKGVVEVGEGADVTYKELHFHGPKSQMEVRPVTEVKVEKGGRYANDFSLVEGRVGSLDIKIDIDAVGEGSRVELTSKVYGKDDDTVKIQDVVKLSGRNSSALIKTRTVLKDRSVGSFLGMIDGAAPGAKGHVDCTEVVQGEAVADASPVVKASHPEAEVTHEAAIGRIADDKIAGLMAKGLSSDQAIDMIVSGLLK</sequence>
<organism evidence="2 3">
    <name type="scientific">Aminobacterium colombiense (strain DSM 12261 / ALA-1)</name>
    <dbReference type="NCBI Taxonomy" id="572547"/>
    <lineage>
        <taxon>Bacteria</taxon>
        <taxon>Thermotogati</taxon>
        <taxon>Synergistota</taxon>
        <taxon>Synergistia</taxon>
        <taxon>Synergistales</taxon>
        <taxon>Aminobacteriaceae</taxon>
        <taxon>Aminobacterium</taxon>
    </lineage>
</organism>
<dbReference type="STRING" id="572547.Amico_1364"/>
<dbReference type="PANTHER" id="PTHR30508:SF6">
    <property type="entry name" value="UPF0051 PROTEIN MJ0034"/>
    <property type="match status" value="1"/>
</dbReference>
<evidence type="ECO:0000313" key="3">
    <source>
        <dbReference type="Proteomes" id="UP000002366"/>
    </source>
</evidence>
<keyword evidence="3" id="KW-1185">Reference proteome</keyword>
<dbReference type="PANTHER" id="PTHR30508">
    <property type="entry name" value="FES CLUSTER ASSEMBLY PROTEIN SUF"/>
    <property type="match status" value="1"/>
</dbReference>
<dbReference type="InterPro" id="IPR055346">
    <property type="entry name" value="Fe-S_cluster_assembly_SufBD"/>
</dbReference>
<dbReference type="KEGG" id="aco:Amico_1364"/>
<evidence type="ECO:0000313" key="2">
    <source>
        <dbReference type="EMBL" id="ADE57481.1"/>
    </source>
</evidence>
<dbReference type="SUPFAM" id="SSF101960">
    <property type="entry name" value="Stabilizer of iron transporter SufD"/>
    <property type="match status" value="1"/>
</dbReference>
<protein>
    <submittedName>
        <fullName evidence="2">SufBD protein</fullName>
    </submittedName>
</protein>
<feature type="domain" description="SUF system FeS cluster assembly SufBD core" evidence="1">
    <location>
        <begin position="90"/>
        <end position="312"/>
    </location>
</feature>
<dbReference type="EMBL" id="CP001997">
    <property type="protein sequence ID" value="ADE57481.1"/>
    <property type="molecule type" value="Genomic_DNA"/>
</dbReference>
<evidence type="ECO:0000259" key="1">
    <source>
        <dbReference type="Pfam" id="PF01458"/>
    </source>
</evidence>
<dbReference type="AlphaFoldDB" id="D5EFZ9"/>
<dbReference type="InterPro" id="IPR000825">
    <property type="entry name" value="SUF_FeS_clus_asmbl_SufBD_core"/>
</dbReference>
<dbReference type="Pfam" id="PF01458">
    <property type="entry name" value="SUFBD_core"/>
    <property type="match status" value="1"/>
</dbReference>
<accession>D5EFZ9</accession>
<dbReference type="HOGENOM" id="CLU_894122_0_0_0"/>
<dbReference type="Proteomes" id="UP000002366">
    <property type="component" value="Chromosome"/>
</dbReference>
<name>D5EFZ9_AMICL</name>
<proteinExistence type="predicted"/>
<dbReference type="RefSeq" id="WP_013048744.1">
    <property type="nucleotide sequence ID" value="NC_014011.1"/>
</dbReference>